<dbReference type="InterPro" id="IPR041664">
    <property type="entry name" value="AAA_16"/>
</dbReference>
<dbReference type="InterPro" id="IPR005158">
    <property type="entry name" value="BTAD"/>
</dbReference>
<protein>
    <submittedName>
        <fullName evidence="2">DNA-binding SARP family transcriptional activator</fullName>
    </submittedName>
</protein>
<feature type="domain" description="Bacterial transcriptional activator" evidence="1">
    <location>
        <begin position="97"/>
        <end position="220"/>
    </location>
</feature>
<dbReference type="InterPro" id="IPR051677">
    <property type="entry name" value="AfsR-DnrI-RedD_regulator"/>
</dbReference>
<evidence type="ECO:0000259" key="1">
    <source>
        <dbReference type="SMART" id="SM01043"/>
    </source>
</evidence>
<dbReference type="SUPFAM" id="SSF48452">
    <property type="entry name" value="TPR-like"/>
    <property type="match status" value="1"/>
</dbReference>
<evidence type="ECO:0000313" key="2">
    <source>
        <dbReference type="EMBL" id="MBB5365282.1"/>
    </source>
</evidence>
<keyword evidence="3" id="KW-1185">Reference proteome</keyword>
<dbReference type="EMBL" id="JACHFL010000016">
    <property type="protein sequence ID" value="MBB5365282.1"/>
    <property type="molecule type" value="Genomic_DNA"/>
</dbReference>
<gene>
    <name evidence="2" type="ORF">HNQ08_004403</name>
</gene>
<proteinExistence type="predicted"/>
<keyword evidence="2" id="KW-0238">DNA-binding</keyword>
<dbReference type="RefSeq" id="WP_184136643.1">
    <property type="nucleotide sequence ID" value="NZ_JACHFL010000016.1"/>
</dbReference>
<dbReference type="SUPFAM" id="SSF52540">
    <property type="entry name" value="P-loop containing nucleoside triphosphate hydrolases"/>
    <property type="match status" value="2"/>
</dbReference>
<accession>A0A7W8NIP8</accession>
<dbReference type="PANTHER" id="PTHR35807">
    <property type="entry name" value="TRANSCRIPTIONAL REGULATOR REDD-RELATED"/>
    <property type="match status" value="1"/>
</dbReference>
<dbReference type="AlphaFoldDB" id="A0A7W8NIP8"/>
<dbReference type="GO" id="GO:0003677">
    <property type="term" value="F:DNA binding"/>
    <property type="evidence" value="ECO:0007669"/>
    <property type="project" value="UniProtKB-KW"/>
</dbReference>
<name>A0A7W8NIP8_9DEIO</name>
<dbReference type="InterPro" id="IPR027417">
    <property type="entry name" value="P-loop_NTPase"/>
</dbReference>
<reference evidence="2 3" key="1">
    <citation type="submission" date="2020-08" db="EMBL/GenBank/DDBJ databases">
        <title>Genomic Encyclopedia of Type Strains, Phase IV (KMG-IV): sequencing the most valuable type-strain genomes for metagenomic binning, comparative biology and taxonomic classification.</title>
        <authorList>
            <person name="Goeker M."/>
        </authorList>
    </citation>
    <scope>NUCLEOTIDE SEQUENCE [LARGE SCALE GENOMIC DNA]</scope>
    <source>
        <strain evidence="2 3">DSM 27939</strain>
    </source>
</reference>
<dbReference type="Pfam" id="PF13191">
    <property type="entry name" value="AAA_16"/>
    <property type="match status" value="1"/>
</dbReference>
<dbReference type="Gene3D" id="1.25.40.10">
    <property type="entry name" value="Tetratricopeptide repeat domain"/>
    <property type="match status" value="1"/>
</dbReference>
<dbReference type="Proteomes" id="UP000552709">
    <property type="component" value="Unassembled WGS sequence"/>
</dbReference>
<dbReference type="Pfam" id="PF03704">
    <property type="entry name" value="BTAD"/>
    <property type="match status" value="1"/>
</dbReference>
<evidence type="ECO:0000313" key="3">
    <source>
        <dbReference type="Proteomes" id="UP000552709"/>
    </source>
</evidence>
<comment type="caution">
    <text evidence="2">The sequence shown here is derived from an EMBL/GenBank/DDBJ whole genome shotgun (WGS) entry which is preliminary data.</text>
</comment>
<dbReference type="InterPro" id="IPR011990">
    <property type="entry name" value="TPR-like_helical_dom_sf"/>
</dbReference>
<sequence>MSHSTLMWQLTLLGEPRLQAPDGRTPRCEGKMLATLAVLALDGPVSRSRLAGLLWPDTLETGARNNLVHLLRRMKAHLGADLVSLGDMLSLAPEVMVDVPGSDSVGELLSGVSWPELPELEDWLLAQRERLAGERAGRWREEAQRLEDAGEWAEALKIVARLRALYPTSEDALRREMRLLYLLGEPSQALAVYHVGAQQLRAAFGNDPLPETRALAQDIERGVKPRHASFPRIPLAQSFTQPPLIGREDAWAQMEEAWAQGRGIVLTGEPGVGKTRLALDFLEAHGGGMRFRGCLGDAGLPYATHARTYRQVLTAYPALDLPTWVWEELARILPQLGHTPEPINSDEQRTRFWQAKAETLGAAIGQGLRCMVFDDTQFMDQASIEAGAFVFAHLGWGDPGAPYRTIHCFREGELSPFQQGILEAMVGAGLVTLVNLEPLGGAHAQQLAAALQLPQGGLAADLVHYTGGNPLLLLETARSLHELGIQGDGRLPLPDSAGRVMASRLTRLSSTALHVARAAAVLGSDFDPDLIAQVLGVPLLETAAAWEELEAAQIMRGSSFEHDLIAEAALAGVPGSVRRLLHRSAARILAAHRAPPALVARHWKEGGEPREAAPWFLQAAEAARGAYRFPEAEVYDLEAAGALEAAGQHGGSRATLAGLQ</sequence>
<organism evidence="2 3">
    <name type="scientific">Deinococcus humi</name>
    <dbReference type="NCBI Taxonomy" id="662880"/>
    <lineage>
        <taxon>Bacteria</taxon>
        <taxon>Thermotogati</taxon>
        <taxon>Deinococcota</taxon>
        <taxon>Deinococci</taxon>
        <taxon>Deinococcales</taxon>
        <taxon>Deinococcaceae</taxon>
        <taxon>Deinococcus</taxon>
    </lineage>
</organism>
<dbReference type="SMART" id="SM01043">
    <property type="entry name" value="BTAD"/>
    <property type="match status" value="1"/>
</dbReference>
<dbReference type="Gene3D" id="3.40.50.300">
    <property type="entry name" value="P-loop containing nucleotide triphosphate hydrolases"/>
    <property type="match status" value="1"/>
</dbReference>